<proteinExistence type="inferred from homology"/>
<sequence length="469" mass="53369">MALYTPPDNSDSSSNDSKSYGKDNNDISDDTKKLEKFYSRPSLGLRLWGPLVPASDNQNGLWTLITIQTGIGLFFLYRYRALGKHYSKSIIRDIADVPSLNRFSTTHGQIPLTNNISPVNKVSTPNSKLASNTIFKGKTPLFGISSFSKRENPKDTSSSGVGEPRKSNWNGNDNFKYSSKFIIFKRILYGLTGAIILSQSLLETCRLKILKYDPWLEEAKCVREKKFFNDIIKYYNEGIDPTKVKVKDSMSGNPVSTNIPEVKQSVALVRAQNEAENPIIKWFGPIEYKPMSFTEYLDRLEYHLDMFDFFQKKRAANALLWNSITHTTNDLEEIIRKNEAARKKICKKFEKNKPSAHQKHLQDLLPDPPLTLLPPTPSADGEAASSQMLPPTLNRNSIVLDQSLQHSKEIDLKEFWRLHDPWMNLGLETSLSIKFIPTVMKEKGLRADDSKLETTELDKLKELNNDNIK</sequence>
<dbReference type="AlphaFoldDB" id="G0W5H6"/>
<dbReference type="GO" id="GO:0051787">
    <property type="term" value="F:misfolded protein binding"/>
    <property type="evidence" value="ECO:0007669"/>
    <property type="project" value="EnsemblFungi"/>
</dbReference>
<evidence type="ECO:0000256" key="2">
    <source>
        <dbReference type="ARBA" id="ARBA00009782"/>
    </source>
</evidence>
<evidence type="ECO:0000256" key="7">
    <source>
        <dbReference type="ARBA" id="ARBA00023136"/>
    </source>
</evidence>
<evidence type="ECO:0000256" key="6">
    <source>
        <dbReference type="ARBA" id="ARBA00023128"/>
    </source>
</evidence>
<protein>
    <recommendedName>
        <fullName evidence="11">Mitochondrial inner membrane i-AAA protease complex subunit MGR1</fullName>
    </recommendedName>
</protein>
<keyword evidence="5" id="KW-1133">Transmembrane helix</keyword>
<dbReference type="OrthoDB" id="4087899at2759"/>
<evidence type="ECO:0000256" key="3">
    <source>
        <dbReference type="ARBA" id="ARBA00022692"/>
    </source>
</evidence>
<accession>G0W5H6</accession>
<dbReference type="InterPro" id="IPR013911">
    <property type="entry name" value="i-AAA_Mgr1"/>
</dbReference>
<feature type="region of interest" description="Disordered" evidence="8">
    <location>
        <begin position="351"/>
        <end position="388"/>
    </location>
</feature>
<evidence type="ECO:0000256" key="1">
    <source>
        <dbReference type="ARBA" id="ARBA00004448"/>
    </source>
</evidence>
<keyword evidence="3" id="KW-0812">Transmembrane</keyword>
<dbReference type="RefSeq" id="XP_003667433.1">
    <property type="nucleotide sequence ID" value="XM_003667385.1"/>
</dbReference>
<gene>
    <name evidence="9" type="primary">NDAI0A00300</name>
    <name evidence="9" type="ordered locus">NDAI_0A00300</name>
</gene>
<dbReference type="OMA" id="FYHEGID"/>
<dbReference type="eggNOG" id="ENOG502QR67">
    <property type="taxonomic scope" value="Eukaryota"/>
</dbReference>
<feature type="region of interest" description="Disordered" evidence="8">
    <location>
        <begin position="145"/>
        <end position="165"/>
    </location>
</feature>
<keyword evidence="6" id="KW-0496">Mitochondrion</keyword>
<evidence type="ECO:0000313" key="9">
    <source>
        <dbReference type="EMBL" id="CCD22190.1"/>
    </source>
</evidence>
<evidence type="ECO:0008006" key="11">
    <source>
        <dbReference type="Google" id="ProtNLM"/>
    </source>
</evidence>
<reference evidence="9 10" key="1">
    <citation type="journal article" date="2011" name="Proc. Natl. Acad. Sci. U.S.A.">
        <title>Evolutionary erosion of yeast sex chromosomes by mating-type switching accidents.</title>
        <authorList>
            <person name="Gordon J.L."/>
            <person name="Armisen D."/>
            <person name="Proux-Wera E."/>
            <person name="Oheigeartaigh S.S."/>
            <person name="Byrne K.P."/>
            <person name="Wolfe K.H."/>
        </authorList>
    </citation>
    <scope>NUCLEOTIDE SEQUENCE [LARGE SCALE GENOMIC DNA]</scope>
    <source>
        <strain evidence="10">ATCC 10597 / BCRC 20456 / CBS 421 / NBRC 0211 / NRRL Y-12639</strain>
    </source>
</reference>
<comment type="similarity">
    <text evidence="2">Belongs to the MGR1 family.</text>
</comment>
<comment type="subcellular location">
    <subcellularLocation>
        <location evidence="1">Mitochondrion inner membrane</location>
        <topology evidence="1">Multi-pass membrane protein</topology>
    </subcellularLocation>
</comment>
<keyword evidence="7" id="KW-0472">Membrane</keyword>
<feature type="compositionally biased region" description="Pro residues" evidence="8">
    <location>
        <begin position="366"/>
        <end position="377"/>
    </location>
</feature>
<name>G0W5H6_NAUDC</name>
<dbReference type="KEGG" id="ndi:NDAI_0A00300"/>
<keyword evidence="4" id="KW-0999">Mitochondrion inner membrane</keyword>
<dbReference type="EMBL" id="HE580267">
    <property type="protein sequence ID" value="CCD22190.1"/>
    <property type="molecule type" value="Genomic_DNA"/>
</dbReference>
<dbReference type="GO" id="GO:0006515">
    <property type="term" value="P:protein quality control for misfolded or incompletely synthesized proteins"/>
    <property type="evidence" value="ECO:0007669"/>
    <property type="project" value="EnsemblFungi"/>
</dbReference>
<evidence type="ECO:0000256" key="5">
    <source>
        <dbReference type="ARBA" id="ARBA00022989"/>
    </source>
</evidence>
<dbReference type="Proteomes" id="UP000000689">
    <property type="component" value="Chromosome 1"/>
</dbReference>
<dbReference type="GO" id="GO:0031942">
    <property type="term" value="C:i-AAA complex"/>
    <property type="evidence" value="ECO:0007669"/>
    <property type="project" value="EnsemblFungi"/>
</dbReference>
<dbReference type="HOGENOM" id="CLU_039216_0_0_1"/>
<feature type="compositionally biased region" description="Low complexity" evidence="8">
    <location>
        <begin position="8"/>
        <end position="18"/>
    </location>
</feature>
<evidence type="ECO:0000256" key="4">
    <source>
        <dbReference type="ARBA" id="ARBA00022792"/>
    </source>
</evidence>
<evidence type="ECO:0000313" key="10">
    <source>
        <dbReference type="Proteomes" id="UP000000689"/>
    </source>
</evidence>
<organism evidence="9 10">
    <name type="scientific">Naumovozyma dairenensis (strain ATCC 10597 / BCRC 20456 / CBS 421 / NBRC 0211 / NRRL Y-12639)</name>
    <name type="common">Saccharomyces dairenensis</name>
    <dbReference type="NCBI Taxonomy" id="1071378"/>
    <lineage>
        <taxon>Eukaryota</taxon>
        <taxon>Fungi</taxon>
        <taxon>Dikarya</taxon>
        <taxon>Ascomycota</taxon>
        <taxon>Saccharomycotina</taxon>
        <taxon>Saccharomycetes</taxon>
        <taxon>Saccharomycetales</taxon>
        <taxon>Saccharomycetaceae</taxon>
        <taxon>Naumovozyma</taxon>
    </lineage>
</organism>
<keyword evidence="10" id="KW-1185">Reference proteome</keyword>
<feature type="region of interest" description="Disordered" evidence="8">
    <location>
        <begin position="1"/>
        <end position="27"/>
    </location>
</feature>
<evidence type="ECO:0000256" key="8">
    <source>
        <dbReference type="SAM" id="MobiDB-lite"/>
    </source>
</evidence>
<dbReference type="GeneID" id="11493444"/>
<dbReference type="Pfam" id="PF08602">
    <property type="entry name" value="Mgr1"/>
    <property type="match status" value="1"/>
</dbReference>